<proteinExistence type="predicted"/>
<feature type="compositionally biased region" description="Pro residues" evidence="1">
    <location>
        <begin position="435"/>
        <end position="445"/>
    </location>
</feature>
<evidence type="ECO:0000256" key="2">
    <source>
        <dbReference type="SAM" id="SignalP"/>
    </source>
</evidence>
<evidence type="ECO:0000313" key="3">
    <source>
        <dbReference type="EMBL" id="OJD23844.1"/>
    </source>
</evidence>
<feature type="compositionally biased region" description="Basic residues" evidence="1">
    <location>
        <begin position="396"/>
        <end position="409"/>
    </location>
</feature>
<feature type="region of interest" description="Disordered" evidence="1">
    <location>
        <begin position="320"/>
        <end position="339"/>
    </location>
</feature>
<feature type="signal peptide" evidence="2">
    <location>
        <begin position="1"/>
        <end position="21"/>
    </location>
</feature>
<dbReference type="Proteomes" id="UP000242791">
    <property type="component" value="Unassembled WGS sequence"/>
</dbReference>
<dbReference type="VEuPathDB" id="FungiDB:ACJ73_04803"/>
<keyword evidence="4" id="KW-1185">Reference proteome</keyword>
<sequence length="529" mass="56794">MLLLPLLGLVASLSLWGTFYPVPFTDIRPHGSFMDRITGAIKASCLLTGSYEFILTAGSKATGSFHHKKHESFTSSSRPPGFPIDTYLDDMSCNSSSWAFTPDLGMATLSNPCLSRDMYSSNFSEVALVAEPLETPPHVATSGVETDNPTQSALSSAFLLKLALGPLVAVLVCWLSLRLMNNAYTLKNLALSLGRLFVPSPEVANHLVMTSGLTVTVNSNNDVVVLSTPEVCGTVMAMAESSLGMGQSGVNPVYSMEHRSVFTGSVAACDVQLSIHAMVTGSQLVDFHPVVDAAINRLARLQVVAPVNWSDCMATDSVTTPVEKVANEPGSTSESSGTFAPVRMPQLTALVPRRLENISHFVLLRLVFVIVAAVGDGQTAAENTSSPDKEEGPSQRPKKNRMGQRQRRRIYQREMRKQQAELIELLDAGTDGGSNPPPQTPPGPVPASSAGHVVPSIVAPMVPSRPAMPVSPQSQGNGSRPPYPHPPSPNGQFSAVARQPPFPGQGGQVPPFPWQYQQYGYPHYLHQRF</sequence>
<feature type="region of interest" description="Disordered" evidence="1">
    <location>
        <begin position="464"/>
        <end position="511"/>
    </location>
</feature>
<dbReference type="EMBL" id="LGTZ01000694">
    <property type="protein sequence ID" value="OJD23844.1"/>
    <property type="molecule type" value="Genomic_DNA"/>
</dbReference>
<feature type="region of interest" description="Disordered" evidence="1">
    <location>
        <begin position="379"/>
        <end position="409"/>
    </location>
</feature>
<dbReference type="STRING" id="1658174.A0A1J9R776"/>
<feature type="region of interest" description="Disordered" evidence="1">
    <location>
        <begin position="428"/>
        <end position="451"/>
    </location>
</feature>
<name>A0A1J9R776_9EURO</name>
<protein>
    <submittedName>
        <fullName evidence="3">Uncharacterized protein</fullName>
    </submittedName>
</protein>
<dbReference type="AlphaFoldDB" id="A0A1J9R776"/>
<keyword evidence="2" id="KW-0732">Signal</keyword>
<reference evidence="3 4" key="1">
    <citation type="submission" date="2015-08" db="EMBL/GenBank/DDBJ databases">
        <title>Emmonsia species relationships and genome sequence.</title>
        <authorList>
            <person name="Cuomo C.A."/>
            <person name="Schwartz I.S."/>
            <person name="Kenyon C."/>
            <person name="De Hoog G.S."/>
            <person name="Govender N.P."/>
            <person name="Botha A."/>
            <person name="Moreno L."/>
            <person name="De Vries M."/>
            <person name="Munoz J.F."/>
            <person name="Stielow J.B."/>
        </authorList>
    </citation>
    <scope>NUCLEOTIDE SEQUENCE [LARGE SCALE GENOMIC DNA]</scope>
    <source>
        <strain evidence="3 4">EI222</strain>
    </source>
</reference>
<evidence type="ECO:0000313" key="4">
    <source>
        <dbReference type="Proteomes" id="UP000242791"/>
    </source>
</evidence>
<accession>A0A1J9R776</accession>
<feature type="chain" id="PRO_5013267178" evidence="2">
    <location>
        <begin position="22"/>
        <end position="529"/>
    </location>
</feature>
<dbReference type="OrthoDB" id="4185385at2759"/>
<evidence type="ECO:0000256" key="1">
    <source>
        <dbReference type="SAM" id="MobiDB-lite"/>
    </source>
</evidence>
<feature type="compositionally biased region" description="Polar residues" evidence="1">
    <location>
        <begin position="329"/>
        <end position="338"/>
    </location>
</feature>
<organism evidence="3 4">
    <name type="scientific">Blastomyces percursus</name>
    <dbReference type="NCBI Taxonomy" id="1658174"/>
    <lineage>
        <taxon>Eukaryota</taxon>
        <taxon>Fungi</taxon>
        <taxon>Dikarya</taxon>
        <taxon>Ascomycota</taxon>
        <taxon>Pezizomycotina</taxon>
        <taxon>Eurotiomycetes</taxon>
        <taxon>Eurotiomycetidae</taxon>
        <taxon>Onygenales</taxon>
        <taxon>Ajellomycetaceae</taxon>
        <taxon>Blastomyces</taxon>
    </lineage>
</organism>
<gene>
    <name evidence="3" type="ORF">ACJ73_04803</name>
</gene>
<comment type="caution">
    <text evidence="3">The sequence shown here is derived from an EMBL/GenBank/DDBJ whole genome shotgun (WGS) entry which is preliminary data.</text>
</comment>